<proteinExistence type="predicted"/>
<protein>
    <submittedName>
        <fullName evidence="1">Uncharacterized protein</fullName>
    </submittedName>
</protein>
<dbReference type="EMBL" id="VIIS01001595">
    <property type="protein sequence ID" value="KAF0295840.1"/>
    <property type="molecule type" value="Genomic_DNA"/>
</dbReference>
<accession>A0A6A4VWQ2</accession>
<reference evidence="1 2" key="1">
    <citation type="submission" date="2019-07" db="EMBL/GenBank/DDBJ databases">
        <title>Draft genome assembly of a fouling barnacle, Amphibalanus amphitrite (Darwin, 1854): The first reference genome for Thecostraca.</title>
        <authorList>
            <person name="Kim W."/>
        </authorList>
    </citation>
    <scope>NUCLEOTIDE SEQUENCE [LARGE SCALE GENOMIC DNA]</scope>
    <source>
        <strain evidence="1">SNU_AA5</strain>
        <tissue evidence="1">Soma without cirri and trophi</tissue>
    </source>
</reference>
<gene>
    <name evidence="1" type="ORF">FJT64_006689</name>
</gene>
<sequence>MLGAQNEGIRGRNSNAGSRLFAESDHLSLIRERKELRARLQQFIGGGAVNAVSAAREQELIALNEDRQQLVHLQQLVL</sequence>
<dbReference type="Proteomes" id="UP000440578">
    <property type="component" value="Unassembled WGS sequence"/>
</dbReference>
<comment type="caution">
    <text evidence="1">The sequence shown here is derived from an EMBL/GenBank/DDBJ whole genome shotgun (WGS) entry which is preliminary data.</text>
</comment>
<name>A0A6A4VWQ2_AMPAM</name>
<evidence type="ECO:0000313" key="2">
    <source>
        <dbReference type="Proteomes" id="UP000440578"/>
    </source>
</evidence>
<dbReference type="AlphaFoldDB" id="A0A6A4VWQ2"/>
<organism evidence="1 2">
    <name type="scientific">Amphibalanus amphitrite</name>
    <name type="common">Striped barnacle</name>
    <name type="synonym">Balanus amphitrite</name>
    <dbReference type="NCBI Taxonomy" id="1232801"/>
    <lineage>
        <taxon>Eukaryota</taxon>
        <taxon>Metazoa</taxon>
        <taxon>Ecdysozoa</taxon>
        <taxon>Arthropoda</taxon>
        <taxon>Crustacea</taxon>
        <taxon>Multicrustacea</taxon>
        <taxon>Cirripedia</taxon>
        <taxon>Thoracica</taxon>
        <taxon>Thoracicalcarea</taxon>
        <taxon>Balanomorpha</taxon>
        <taxon>Balanoidea</taxon>
        <taxon>Balanidae</taxon>
        <taxon>Amphibalaninae</taxon>
        <taxon>Amphibalanus</taxon>
    </lineage>
</organism>
<keyword evidence="2" id="KW-1185">Reference proteome</keyword>
<evidence type="ECO:0000313" key="1">
    <source>
        <dbReference type="EMBL" id="KAF0295840.1"/>
    </source>
</evidence>